<name>A0ABP9LAV1_9RHOB</name>
<proteinExistence type="predicted"/>
<comment type="caution">
    <text evidence="1">The sequence shown here is derived from an EMBL/GenBank/DDBJ whole genome shotgun (WGS) entry which is preliminary data.</text>
</comment>
<gene>
    <name evidence="1" type="ORF">GCM10023209_17610</name>
</gene>
<protein>
    <submittedName>
        <fullName evidence="1">Uncharacterized protein</fullName>
    </submittedName>
</protein>
<dbReference type="Proteomes" id="UP001499910">
    <property type="component" value="Unassembled WGS sequence"/>
</dbReference>
<organism evidence="1 2">
    <name type="scientific">[Roseibacterium] beibuensis</name>
    <dbReference type="NCBI Taxonomy" id="1193142"/>
    <lineage>
        <taxon>Bacteria</taxon>
        <taxon>Pseudomonadati</taxon>
        <taxon>Pseudomonadota</taxon>
        <taxon>Alphaproteobacteria</taxon>
        <taxon>Rhodobacterales</taxon>
        <taxon>Roseobacteraceae</taxon>
        <taxon>Roseicyclus</taxon>
    </lineage>
</organism>
<reference evidence="2" key="1">
    <citation type="journal article" date="2019" name="Int. J. Syst. Evol. Microbiol.">
        <title>The Global Catalogue of Microorganisms (GCM) 10K type strain sequencing project: providing services to taxonomists for standard genome sequencing and annotation.</title>
        <authorList>
            <consortium name="The Broad Institute Genomics Platform"/>
            <consortium name="The Broad Institute Genome Sequencing Center for Infectious Disease"/>
            <person name="Wu L."/>
            <person name="Ma J."/>
        </authorList>
    </citation>
    <scope>NUCLEOTIDE SEQUENCE [LARGE SCALE GENOMIC DNA]</scope>
    <source>
        <strain evidence="2">JCM 18015</strain>
    </source>
</reference>
<evidence type="ECO:0000313" key="2">
    <source>
        <dbReference type="Proteomes" id="UP001499910"/>
    </source>
</evidence>
<dbReference type="EMBL" id="BAABHW010000002">
    <property type="protein sequence ID" value="GAA5072634.1"/>
    <property type="molecule type" value="Genomic_DNA"/>
</dbReference>
<accession>A0ABP9LAV1</accession>
<sequence length="43" mass="4668">MSILAHIAHEKSALADLMTGIRATRSSFSLRTMISREVLPQAG</sequence>
<keyword evidence="2" id="KW-1185">Reference proteome</keyword>
<evidence type="ECO:0000313" key="1">
    <source>
        <dbReference type="EMBL" id="GAA5072634.1"/>
    </source>
</evidence>
<dbReference type="RefSeq" id="WP_259550306.1">
    <property type="nucleotide sequence ID" value="NZ_BAABHW010000002.1"/>
</dbReference>